<proteinExistence type="predicted"/>
<name>A0A8B7NXR6_HYAAZ</name>
<accession>A0A8B7NXR6</accession>
<dbReference type="Gene3D" id="3.10.20.90">
    <property type="entry name" value="Phosphatidylinositol 3-kinase Catalytic Subunit, Chain A, domain 1"/>
    <property type="match status" value="1"/>
</dbReference>
<feature type="compositionally biased region" description="Basic and acidic residues" evidence="1">
    <location>
        <begin position="409"/>
        <end position="420"/>
    </location>
</feature>
<evidence type="ECO:0000259" key="2">
    <source>
        <dbReference type="PROSITE" id="PS51016"/>
    </source>
</evidence>
<feature type="domain" description="MyTH4" evidence="2">
    <location>
        <begin position="136"/>
        <end position="285"/>
    </location>
</feature>
<dbReference type="Gene3D" id="1.25.40.530">
    <property type="entry name" value="MyTH4 domain"/>
    <property type="match status" value="2"/>
</dbReference>
<dbReference type="PANTHER" id="PTHR22692">
    <property type="entry name" value="MYOSIN VII, XV"/>
    <property type="match status" value="1"/>
</dbReference>
<reference evidence="4" key="1">
    <citation type="submission" date="2025-08" db="UniProtKB">
        <authorList>
            <consortium name="RefSeq"/>
        </authorList>
    </citation>
    <scope>IDENTIFICATION</scope>
    <source>
        <tissue evidence="4">Whole organism</tissue>
    </source>
</reference>
<evidence type="ECO:0000313" key="3">
    <source>
        <dbReference type="Proteomes" id="UP000694843"/>
    </source>
</evidence>
<dbReference type="PROSITE" id="PS50096">
    <property type="entry name" value="IQ"/>
    <property type="match status" value="1"/>
</dbReference>
<keyword evidence="3" id="KW-1185">Reference proteome</keyword>
<dbReference type="SMART" id="SM00139">
    <property type="entry name" value="MyTH4"/>
    <property type="match status" value="1"/>
</dbReference>
<dbReference type="RefSeq" id="XP_018018495.2">
    <property type="nucleotide sequence ID" value="XM_018163006.2"/>
</dbReference>
<dbReference type="GO" id="GO:0005856">
    <property type="term" value="C:cytoskeleton"/>
    <property type="evidence" value="ECO:0007669"/>
    <property type="project" value="InterPro"/>
</dbReference>
<feature type="region of interest" description="Disordered" evidence="1">
    <location>
        <begin position="367"/>
        <end position="434"/>
    </location>
</feature>
<dbReference type="OMA" id="LEWEANN"/>
<organism evidence="3 4">
    <name type="scientific">Hyalella azteca</name>
    <name type="common">Amphipod</name>
    <dbReference type="NCBI Taxonomy" id="294128"/>
    <lineage>
        <taxon>Eukaryota</taxon>
        <taxon>Metazoa</taxon>
        <taxon>Ecdysozoa</taxon>
        <taxon>Arthropoda</taxon>
        <taxon>Crustacea</taxon>
        <taxon>Multicrustacea</taxon>
        <taxon>Malacostraca</taxon>
        <taxon>Eumalacostraca</taxon>
        <taxon>Peracarida</taxon>
        <taxon>Amphipoda</taxon>
        <taxon>Senticaudata</taxon>
        <taxon>Talitrida</taxon>
        <taxon>Talitroidea</taxon>
        <taxon>Hyalellidae</taxon>
        <taxon>Hyalella</taxon>
    </lineage>
</organism>
<dbReference type="InterPro" id="IPR038185">
    <property type="entry name" value="MyTH4_dom_sf"/>
</dbReference>
<dbReference type="InterPro" id="IPR000857">
    <property type="entry name" value="MyTH4_dom"/>
</dbReference>
<gene>
    <name evidence="4" type="primary">LOC108675021</name>
</gene>
<dbReference type="Pfam" id="PF00784">
    <property type="entry name" value="MyTH4"/>
    <property type="match status" value="1"/>
</dbReference>
<protein>
    <submittedName>
        <fullName evidence="4">Unconventional myosin-XV</fullName>
    </submittedName>
</protein>
<dbReference type="AlphaFoldDB" id="A0A8B7NXR6"/>
<dbReference type="InterPro" id="IPR051567">
    <property type="entry name" value="Unconventional_Myosin_ATPase"/>
</dbReference>
<dbReference type="PANTHER" id="PTHR22692:SF26">
    <property type="entry name" value="SH3 DOMAIN-CONTAINING PROTEIN"/>
    <property type="match status" value="1"/>
</dbReference>
<feature type="non-terminal residue" evidence="4">
    <location>
        <position position="434"/>
    </location>
</feature>
<sequence>MHQARRRYRALRAGVVKAQALVKGRHTRRRYHKLKEEMMRRKRAAAASAARAAAAAGGQQQQQRAVAAVNHLDVPAELAFVFSKTKDWQAPHGDRHITKAGSVRPQLMGHSLPPDLDFYPFTKFTNVYFKSHLWGMKREPIRTPFLAKARDADYSDSLAVFKLILRFMNDTSLAGTRETVLADYIVNKGITNEDLRDEILCQLCNQTWRNDNQANAERGWLLLTNCLSCFPPSPTLYNYLLKYVTDHAPPGYGALCQGKLLSAQARSDGVARTFPPSALEWRTNTRRGKMALEAFCPDGKSTVVEVDSWTTGSEFAGAALQARGIESSSSGWTVALAEHERLYELPGEEYVLDLVVQRELPPAFPARASPALRNGPASEGVSDAGAAPFTESPVVARRARSPPALTRKLSREALEAHDKVMTSAPDSGAEEQAS</sequence>
<dbReference type="OrthoDB" id="6367894at2759"/>
<dbReference type="GeneID" id="108675021"/>
<evidence type="ECO:0000256" key="1">
    <source>
        <dbReference type="SAM" id="MobiDB-lite"/>
    </source>
</evidence>
<dbReference type="Proteomes" id="UP000694843">
    <property type="component" value="Unplaced"/>
</dbReference>
<evidence type="ECO:0000313" key="4">
    <source>
        <dbReference type="RefSeq" id="XP_018018495.2"/>
    </source>
</evidence>
<dbReference type="PROSITE" id="PS51016">
    <property type="entry name" value="MYTH4"/>
    <property type="match status" value="1"/>
</dbReference>
<dbReference type="KEGG" id="hazt:108675021"/>